<name>A0A0F9TCI0_9ZZZZ</name>
<evidence type="ECO:0000313" key="1">
    <source>
        <dbReference type="EMBL" id="KKN39203.1"/>
    </source>
</evidence>
<proteinExistence type="predicted"/>
<accession>A0A0F9TCI0</accession>
<gene>
    <name evidence="1" type="ORF">LCGC14_0745870</name>
</gene>
<dbReference type="AlphaFoldDB" id="A0A0F9TCI0"/>
<dbReference type="EMBL" id="LAZR01001777">
    <property type="protein sequence ID" value="KKN39203.1"/>
    <property type="molecule type" value="Genomic_DNA"/>
</dbReference>
<comment type="caution">
    <text evidence="1">The sequence shown here is derived from an EMBL/GenBank/DDBJ whole genome shotgun (WGS) entry which is preliminary data.</text>
</comment>
<protein>
    <submittedName>
        <fullName evidence="1">Uncharacterized protein</fullName>
    </submittedName>
</protein>
<reference evidence="1" key="1">
    <citation type="journal article" date="2015" name="Nature">
        <title>Complex archaea that bridge the gap between prokaryotes and eukaryotes.</title>
        <authorList>
            <person name="Spang A."/>
            <person name="Saw J.H."/>
            <person name="Jorgensen S.L."/>
            <person name="Zaremba-Niedzwiedzka K."/>
            <person name="Martijn J."/>
            <person name="Lind A.E."/>
            <person name="van Eijk R."/>
            <person name="Schleper C."/>
            <person name="Guy L."/>
            <person name="Ettema T.J."/>
        </authorList>
    </citation>
    <scope>NUCLEOTIDE SEQUENCE</scope>
</reference>
<sequence length="69" mass="8301">MKIKMRNEINIKAEVIKLINDLPEDITLEDIQYHLFVKQKLLRAEQQIWEGKTIPHNQVMEKAKKKLFK</sequence>
<organism evidence="1">
    <name type="scientific">marine sediment metagenome</name>
    <dbReference type="NCBI Taxonomy" id="412755"/>
    <lineage>
        <taxon>unclassified sequences</taxon>
        <taxon>metagenomes</taxon>
        <taxon>ecological metagenomes</taxon>
    </lineage>
</organism>